<dbReference type="GO" id="GO:0005886">
    <property type="term" value="C:plasma membrane"/>
    <property type="evidence" value="ECO:0007669"/>
    <property type="project" value="TreeGrafter"/>
</dbReference>
<dbReference type="InterPro" id="IPR029787">
    <property type="entry name" value="Nucleotide_cyclase"/>
</dbReference>
<evidence type="ECO:0000259" key="5">
    <source>
        <dbReference type="PROSITE" id="PS50112"/>
    </source>
</evidence>
<dbReference type="SUPFAM" id="SSF55073">
    <property type="entry name" value="Nucleotide cyclase"/>
    <property type="match status" value="1"/>
</dbReference>
<dbReference type="CDD" id="cd00130">
    <property type="entry name" value="PAS"/>
    <property type="match status" value="1"/>
</dbReference>
<dbReference type="RefSeq" id="WP_106445322.1">
    <property type="nucleotide sequence ID" value="NZ_CP027669.1"/>
</dbReference>
<dbReference type="AlphaFoldDB" id="A0A2S0MWR3"/>
<comment type="catalytic activity">
    <reaction evidence="2">
        <text>2 GTP = 3',3'-c-di-GMP + 2 diphosphate</text>
        <dbReference type="Rhea" id="RHEA:24898"/>
        <dbReference type="ChEBI" id="CHEBI:33019"/>
        <dbReference type="ChEBI" id="CHEBI:37565"/>
        <dbReference type="ChEBI" id="CHEBI:58805"/>
        <dbReference type="EC" id="2.7.7.65"/>
    </reaction>
</comment>
<dbReference type="PROSITE" id="PS50887">
    <property type="entry name" value="GGDEF"/>
    <property type="match status" value="1"/>
</dbReference>
<dbReference type="PANTHER" id="PTHR45138:SF9">
    <property type="entry name" value="DIGUANYLATE CYCLASE DGCM-RELATED"/>
    <property type="match status" value="1"/>
</dbReference>
<dbReference type="InterPro" id="IPR035965">
    <property type="entry name" value="PAS-like_dom_sf"/>
</dbReference>
<feature type="transmembrane region" description="Helical" evidence="4">
    <location>
        <begin position="305"/>
        <end position="326"/>
    </location>
</feature>
<feature type="domain" description="PAS" evidence="5">
    <location>
        <begin position="372"/>
        <end position="415"/>
    </location>
</feature>
<dbReference type="OrthoDB" id="9813903at2"/>
<dbReference type="PANTHER" id="PTHR45138">
    <property type="entry name" value="REGULATORY COMPONENTS OF SENSORY TRANSDUCTION SYSTEM"/>
    <property type="match status" value="1"/>
</dbReference>
<evidence type="ECO:0000313" key="7">
    <source>
        <dbReference type="EMBL" id="AVO40329.1"/>
    </source>
</evidence>
<dbReference type="KEGG" id="simp:C6571_02680"/>
<keyword evidence="8" id="KW-1185">Reference proteome</keyword>
<evidence type="ECO:0000259" key="6">
    <source>
        <dbReference type="PROSITE" id="PS50887"/>
    </source>
</evidence>
<dbReference type="Gene3D" id="3.30.70.270">
    <property type="match status" value="1"/>
</dbReference>
<dbReference type="EC" id="2.7.7.65" evidence="1"/>
<feature type="region of interest" description="Disordered" evidence="3">
    <location>
        <begin position="610"/>
        <end position="634"/>
    </location>
</feature>
<evidence type="ECO:0000313" key="8">
    <source>
        <dbReference type="Proteomes" id="UP000239326"/>
    </source>
</evidence>
<keyword evidence="4" id="KW-0812">Transmembrane</keyword>
<dbReference type="InterPro" id="IPR000014">
    <property type="entry name" value="PAS"/>
</dbReference>
<organism evidence="7 8">
    <name type="scientific">Simplicispira suum</name>
    <dbReference type="NCBI Taxonomy" id="2109915"/>
    <lineage>
        <taxon>Bacteria</taxon>
        <taxon>Pseudomonadati</taxon>
        <taxon>Pseudomonadota</taxon>
        <taxon>Betaproteobacteria</taxon>
        <taxon>Burkholderiales</taxon>
        <taxon>Comamonadaceae</taxon>
        <taxon>Simplicispira</taxon>
    </lineage>
</organism>
<dbReference type="GO" id="GO:1902201">
    <property type="term" value="P:negative regulation of bacterial-type flagellum-dependent cell motility"/>
    <property type="evidence" value="ECO:0007669"/>
    <property type="project" value="TreeGrafter"/>
</dbReference>
<name>A0A2S0MWR3_9BURK</name>
<proteinExistence type="predicted"/>
<evidence type="ECO:0000256" key="1">
    <source>
        <dbReference type="ARBA" id="ARBA00012528"/>
    </source>
</evidence>
<reference evidence="7 8" key="1">
    <citation type="submission" date="2018-03" db="EMBL/GenBank/DDBJ databases">
        <title>Genome sequencing of Simplicispira sp.</title>
        <authorList>
            <person name="Kim S.-J."/>
            <person name="Heo J."/>
            <person name="Kwon S.-W."/>
        </authorList>
    </citation>
    <scope>NUCLEOTIDE SEQUENCE [LARGE SCALE GENOMIC DNA]</scope>
    <source>
        <strain evidence="7 8">SC1-8</strain>
    </source>
</reference>
<gene>
    <name evidence="7" type="ORF">C6571_02680</name>
</gene>
<dbReference type="GO" id="GO:0052621">
    <property type="term" value="F:diguanylate cyclase activity"/>
    <property type="evidence" value="ECO:0007669"/>
    <property type="project" value="UniProtKB-EC"/>
</dbReference>
<dbReference type="SUPFAM" id="SSF55785">
    <property type="entry name" value="PYP-like sensor domain (PAS domain)"/>
    <property type="match status" value="1"/>
</dbReference>
<dbReference type="FunFam" id="3.30.70.270:FF:000001">
    <property type="entry name" value="Diguanylate cyclase domain protein"/>
    <property type="match status" value="1"/>
</dbReference>
<dbReference type="CDD" id="cd01949">
    <property type="entry name" value="GGDEF"/>
    <property type="match status" value="1"/>
</dbReference>
<accession>A0A2S0MWR3</accession>
<dbReference type="SMART" id="SM00267">
    <property type="entry name" value="GGDEF"/>
    <property type="match status" value="1"/>
</dbReference>
<dbReference type="Gene3D" id="3.30.450.20">
    <property type="entry name" value="PAS domain"/>
    <property type="match status" value="1"/>
</dbReference>
<dbReference type="InterPro" id="IPR043128">
    <property type="entry name" value="Rev_trsase/Diguanyl_cyclase"/>
</dbReference>
<keyword evidence="4" id="KW-0472">Membrane</keyword>
<evidence type="ECO:0000256" key="3">
    <source>
        <dbReference type="SAM" id="MobiDB-lite"/>
    </source>
</evidence>
<feature type="domain" description="GGDEF" evidence="6">
    <location>
        <begin position="506"/>
        <end position="662"/>
    </location>
</feature>
<keyword evidence="4" id="KW-1133">Transmembrane helix</keyword>
<dbReference type="Proteomes" id="UP000239326">
    <property type="component" value="Chromosome"/>
</dbReference>
<sequence>MSDRHPMLRFPQRALLARLAIGIAVLASLGLLWALTTVYQDRTAMYRHQAERELQTISRLQASAVSDWRERRLADASALTDDDLFAQAVARWRDAPSSEAEAPVHDRLRILQERARYTAVFFVSPEGTLLLPAGSSSAALPTLERNALKEALESATPSVVEPRSDPFFAFPFFSLIAPIYDGMRPLGAVWLVIDVRSSLYSLLTPWPTASKSAESALVSAEGADAVLLSPLRHHTTAVPVPLVHGPQQGNLLIQAVAGARGLIHARDAEGKEVLAVVNAIAESPWFLVSKVDVAEAFGDASQRELIALSLPLSLALLLGGLFLVAWQRRAWLRERTLKESLARNMQWLESAQRSALVGYYAYRLETGEFTLSPMAAELFGLPGDAPVAREQWLAQVHPDDRPHVLSSLESSLGEGPPLRMQYRIADTRNERWVDMWGERTEPGARAGMTGTVQDITERQRAETKLDQYRIALEALVRQDPLTNVANRRALTEAVAVEWQRAARSGSSLSLLMIDVDHFKAFNDRYGHLAGDECLRKVATAMARAATRASDLVARYGGEEFAVLLPETHERDAMVIAEQMRLAVRKLAIVHAASGVAAVVTVSVGVSTITPQPHLSASQGAEPSRASVRASAERESQQLFRQADDALYAAKSVGRDTVVPYTAAVSEETSSDFMPSPPEPRST</sequence>
<protein>
    <recommendedName>
        <fullName evidence="1">diguanylate cyclase</fullName>
        <ecNumber evidence="1">2.7.7.65</ecNumber>
    </recommendedName>
</protein>
<dbReference type="InterPro" id="IPR000160">
    <property type="entry name" value="GGDEF_dom"/>
</dbReference>
<feature type="compositionally biased region" description="Polar residues" evidence="3">
    <location>
        <begin position="610"/>
        <end position="620"/>
    </location>
</feature>
<dbReference type="GO" id="GO:0043709">
    <property type="term" value="P:cell adhesion involved in single-species biofilm formation"/>
    <property type="evidence" value="ECO:0007669"/>
    <property type="project" value="TreeGrafter"/>
</dbReference>
<evidence type="ECO:0000256" key="4">
    <source>
        <dbReference type="SAM" id="Phobius"/>
    </source>
</evidence>
<dbReference type="PROSITE" id="PS50112">
    <property type="entry name" value="PAS"/>
    <property type="match status" value="1"/>
</dbReference>
<dbReference type="Pfam" id="PF00990">
    <property type="entry name" value="GGDEF"/>
    <property type="match status" value="1"/>
</dbReference>
<feature type="region of interest" description="Disordered" evidence="3">
    <location>
        <begin position="663"/>
        <end position="682"/>
    </location>
</feature>
<dbReference type="NCBIfam" id="TIGR00229">
    <property type="entry name" value="sensory_box"/>
    <property type="match status" value="1"/>
</dbReference>
<evidence type="ECO:0000256" key="2">
    <source>
        <dbReference type="ARBA" id="ARBA00034247"/>
    </source>
</evidence>
<dbReference type="EMBL" id="CP027669">
    <property type="protein sequence ID" value="AVO40329.1"/>
    <property type="molecule type" value="Genomic_DNA"/>
</dbReference>
<dbReference type="NCBIfam" id="TIGR00254">
    <property type="entry name" value="GGDEF"/>
    <property type="match status" value="1"/>
</dbReference>
<dbReference type="InterPro" id="IPR050469">
    <property type="entry name" value="Diguanylate_Cyclase"/>
</dbReference>